<feature type="domain" description="Histidine kinase/HSP90-like ATPase" evidence="10">
    <location>
        <begin position="396"/>
        <end position="487"/>
    </location>
</feature>
<organism evidence="11 12">
    <name type="scientific">Dyadobacter helix</name>
    <dbReference type="NCBI Taxonomy" id="2822344"/>
    <lineage>
        <taxon>Bacteria</taxon>
        <taxon>Pseudomonadati</taxon>
        <taxon>Bacteroidota</taxon>
        <taxon>Cytophagia</taxon>
        <taxon>Cytophagales</taxon>
        <taxon>Spirosomataceae</taxon>
        <taxon>Dyadobacter</taxon>
    </lineage>
</organism>
<evidence type="ECO:0000259" key="9">
    <source>
        <dbReference type="Pfam" id="PF07568"/>
    </source>
</evidence>
<keyword evidence="6" id="KW-0418">Kinase</keyword>
<dbReference type="Gene3D" id="1.25.40.10">
    <property type="entry name" value="Tetratricopeptide repeat domain"/>
    <property type="match status" value="1"/>
</dbReference>
<evidence type="ECO:0000313" key="11">
    <source>
        <dbReference type="EMBL" id="CAG5012214.1"/>
    </source>
</evidence>
<keyword evidence="12" id="KW-1185">Reference proteome</keyword>
<dbReference type="GO" id="GO:0005524">
    <property type="term" value="F:ATP binding"/>
    <property type="evidence" value="ECO:0007669"/>
    <property type="project" value="UniProtKB-KW"/>
</dbReference>
<dbReference type="InterPro" id="IPR011990">
    <property type="entry name" value="TPR-like_helical_dom_sf"/>
</dbReference>
<comment type="caution">
    <text evidence="11">The sequence shown here is derived from an EMBL/GenBank/DDBJ whole genome shotgun (WGS) entry which is preliminary data.</text>
</comment>
<dbReference type="InterPro" id="IPR003594">
    <property type="entry name" value="HATPase_dom"/>
</dbReference>
<dbReference type="PANTHER" id="PTHR41523:SF8">
    <property type="entry name" value="ETHYLENE RESPONSE SENSOR PROTEIN"/>
    <property type="match status" value="1"/>
</dbReference>
<dbReference type="Gene3D" id="3.30.450.20">
    <property type="entry name" value="PAS domain"/>
    <property type="match status" value="1"/>
</dbReference>
<dbReference type="SUPFAM" id="SSF55874">
    <property type="entry name" value="ATPase domain of HSP90 chaperone/DNA topoisomerase II/histidine kinase"/>
    <property type="match status" value="1"/>
</dbReference>
<keyword evidence="4" id="KW-0808">Transferase</keyword>
<evidence type="ECO:0000256" key="4">
    <source>
        <dbReference type="ARBA" id="ARBA00022679"/>
    </source>
</evidence>
<dbReference type="Gene3D" id="3.30.565.10">
    <property type="entry name" value="Histidine kinase-like ATPase, C-terminal domain"/>
    <property type="match status" value="1"/>
</dbReference>
<evidence type="ECO:0000256" key="3">
    <source>
        <dbReference type="ARBA" id="ARBA00022553"/>
    </source>
</evidence>
<dbReference type="Pfam" id="PF13581">
    <property type="entry name" value="HATPase_c_2"/>
    <property type="match status" value="1"/>
</dbReference>
<dbReference type="EC" id="2.7.13.3" evidence="2"/>
<feature type="domain" description="Signal transduction histidine kinase subgroup 2 dimerisation and phosphoacceptor" evidence="9">
    <location>
        <begin position="306"/>
        <end position="380"/>
    </location>
</feature>
<evidence type="ECO:0000256" key="6">
    <source>
        <dbReference type="ARBA" id="ARBA00022777"/>
    </source>
</evidence>
<evidence type="ECO:0000256" key="7">
    <source>
        <dbReference type="ARBA" id="ARBA00022840"/>
    </source>
</evidence>
<keyword evidence="7" id="KW-0067">ATP-binding</keyword>
<dbReference type="SUPFAM" id="SSF48452">
    <property type="entry name" value="TPR-like"/>
    <property type="match status" value="1"/>
</dbReference>
<keyword evidence="8" id="KW-0812">Transmembrane</keyword>
<evidence type="ECO:0000256" key="1">
    <source>
        <dbReference type="ARBA" id="ARBA00000085"/>
    </source>
</evidence>
<evidence type="ECO:0000256" key="5">
    <source>
        <dbReference type="ARBA" id="ARBA00022741"/>
    </source>
</evidence>
<dbReference type="GO" id="GO:0004673">
    <property type="term" value="F:protein histidine kinase activity"/>
    <property type="evidence" value="ECO:0007669"/>
    <property type="project" value="UniProtKB-EC"/>
</dbReference>
<dbReference type="InterPro" id="IPR011495">
    <property type="entry name" value="Sig_transdc_His_kin_sub2_dim/P"/>
</dbReference>
<dbReference type="Pfam" id="PF07568">
    <property type="entry name" value="HisKA_2"/>
    <property type="match status" value="1"/>
</dbReference>
<dbReference type="InterPro" id="IPR036890">
    <property type="entry name" value="HATPase_C_sf"/>
</dbReference>
<feature type="transmembrane region" description="Helical" evidence="8">
    <location>
        <begin position="267"/>
        <end position="290"/>
    </location>
</feature>
<evidence type="ECO:0000313" key="12">
    <source>
        <dbReference type="Proteomes" id="UP000680038"/>
    </source>
</evidence>
<comment type="catalytic activity">
    <reaction evidence="1">
        <text>ATP + protein L-histidine = ADP + protein N-phospho-L-histidine.</text>
        <dbReference type="EC" id="2.7.13.3"/>
    </reaction>
</comment>
<protein>
    <recommendedName>
        <fullName evidence="2">histidine kinase</fullName>
        <ecNumber evidence="2">2.7.13.3</ecNumber>
    </recommendedName>
</protein>
<keyword evidence="3" id="KW-0597">Phosphoprotein</keyword>
<gene>
    <name evidence="11" type="ORF">DYBT9275_05130</name>
</gene>
<dbReference type="RefSeq" id="WP_215241377.1">
    <property type="nucleotide sequence ID" value="NZ_CAJRAF010000002.1"/>
</dbReference>
<accession>A0A916N864</accession>
<reference evidence="11" key="1">
    <citation type="submission" date="2021-04" db="EMBL/GenBank/DDBJ databases">
        <authorList>
            <person name="Rodrigo-Torres L."/>
            <person name="Arahal R. D."/>
            <person name="Lucena T."/>
        </authorList>
    </citation>
    <scope>NUCLEOTIDE SEQUENCE</scope>
    <source>
        <strain evidence="11">CECT 9275</strain>
    </source>
</reference>
<keyword evidence="8" id="KW-0472">Membrane</keyword>
<sequence>MLIVELAIPFTRLVRAKNMVDSTAFSNLSGGQFTPESGGQFDPKWGGQFRPEQVVSLNRIGVVSFTEFSTFALQYETKGKNKWDADSAFYYYDQALELALALGNPVDIANVYSIYGPLVTEADRIRFISNLKKADEIFSKERMTFVVIITRIRLAEAYLDASKPILAKKWLEQAQYVVDTSRFNDFEPRTRLLKATAVLYEQMSDHKQALAYYKDYLNVMIQTLNEDREGAISRLSVEYETEKKAAMLASQKKELALQAENLKSQKWLTRLAMILSLSAIGFGGVFYWLYRKYRRTSDQNQLLVAEQNHRVKNNLQQITSLLSLQSNRMQDSVGKQVLEESLLRIHAVSLVHQRLYDGSQPVQVDLEEYIPRLAASVFKIFGMESFRPNYLVEKIWLHADKAASFGLILNEMMTNACKYALPNQQDPSLMISCVQQGKSIVFEMKDNGPGFSYESVKKGFGLQLITVLAGRLKAELSADKTGNHFTLVFEP</sequence>
<dbReference type="PANTHER" id="PTHR41523">
    <property type="entry name" value="TWO-COMPONENT SYSTEM SENSOR PROTEIN"/>
    <property type="match status" value="1"/>
</dbReference>
<dbReference type="EMBL" id="CAJRAF010000002">
    <property type="protein sequence ID" value="CAG5012214.1"/>
    <property type="molecule type" value="Genomic_DNA"/>
</dbReference>
<dbReference type="Proteomes" id="UP000680038">
    <property type="component" value="Unassembled WGS sequence"/>
</dbReference>
<evidence type="ECO:0000256" key="2">
    <source>
        <dbReference type="ARBA" id="ARBA00012438"/>
    </source>
</evidence>
<dbReference type="AlphaFoldDB" id="A0A916N864"/>
<evidence type="ECO:0000256" key="8">
    <source>
        <dbReference type="SAM" id="Phobius"/>
    </source>
</evidence>
<proteinExistence type="predicted"/>
<evidence type="ECO:0000259" key="10">
    <source>
        <dbReference type="Pfam" id="PF13581"/>
    </source>
</evidence>
<keyword evidence="8" id="KW-1133">Transmembrane helix</keyword>
<keyword evidence="5" id="KW-0547">Nucleotide-binding</keyword>
<name>A0A916N864_9BACT</name>